<sequence>MSAYRKLALRARSLSLIDFLKLRIKDLGPPRTSLSSTLHISRIIDTKPHGRMQHTMASKGFTIDFSNKCIIITGGNRGIGYAYSRAVAHAGARVAIIYRSSKDAHEVAENLGKEFGVQVKAYQCDVSDAQKTTETFALIDKDLGPVTGLIANAGVSVVKPALELTSRDFHKVYGVNVLGVFNSTKAAAKLWIDKKYGGSIVITSSMSSRIINQVAPNKPLTQVFYNSSKGAVSILMKGLAAEWATHGIRVNALSPGYVNTDQTSGMETSVLEHQANTIPLGRFAEPYEMTGQAVLLLSDHASYMTGGEYFVDGGHLIW</sequence>
<evidence type="ECO:0008006" key="6">
    <source>
        <dbReference type="Google" id="ProtNLM"/>
    </source>
</evidence>
<dbReference type="PROSITE" id="PS00061">
    <property type="entry name" value="ADH_SHORT"/>
    <property type="match status" value="1"/>
</dbReference>
<evidence type="ECO:0000313" key="4">
    <source>
        <dbReference type="EMBL" id="KAG1797380.1"/>
    </source>
</evidence>
<organism evidence="4 5">
    <name type="scientific">Suillus plorans</name>
    <dbReference type="NCBI Taxonomy" id="116603"/>
    <lineage>
        <taxon>Eukaryota</taxon>
        <taxon>Fungi</taxon>
        <taxon>Dikarya</taxon>
        <taxon>Basidiomycota</taxon>
        <taxon>Agaricomycotina</taxon>
        <taxon>Agaricomycetes</taxon>
        <taxon>Agaricomycetidae</taxon>
        <taxon>Boletales</taxon>
        <taxon>Suillineae</taxon>
        <taxon>Suillaceae</taxon>
        <taxon>Suillus</taxon>
    </lineage>
</organism>
<evidence type="ECO:0000256" key="2">
    <source>
        <dbReference type="ARBA" id="ARBA00022857"/>
    </source>
</evidence>
<dbReference type="AlphaFoldDB" id="A0A9P7DKW5"/>
<dbReference type="FunFam" id="3.40.50.720:FF:000084">
    <property type="entry name" value="Short-chain dehydrogenase reductase"/>
    <property type="match status" value="1"/>
</dbReference>
<comment type="similarity">
    <text evidence="1">Belongs to the short-chain dehydrogenases/reductases (SDR) family.</text>
</comment>
<keyword evidence="2" id="KW-0521">NADP</keyword>
<comment type="caution">
    <text evidence="4">The sequence shown here is derived from an EMBL/GenBank/DDBJ whole genome shotgun (WGS) entry which is preliminary data.</text>
</comment>
<keyword evidence="3" id="KW-0560">Oxidoreductase</keyword>
<dbReference type="SUPFAM" id="SSF51735">
    <property type="entry name" value="NAD(P)-binding Rossmann-fold domains"/>
    <property type="match status" value="1"/>
</dbReference>
<evidence type="ECO:0000313" key="5">
    <source>
        <dbReference type="Proteomes" id="UP000719766"/>
    </source>
</evidence>
<keyword evidence="5" id="KW-1185">Reference proteome</keyword>
<gene>
    <name evidence="4" type="ORF">HD556DRAFT_1356311</name>
</gene>
<dbReference type="InterPro" id="IPR036291">
    <property type="entry name" value="NAD(P)-bd_dom_sf"/>
</dbReference>
<name>A0A9P7DKW5_9AGAM</name>
<dbReference type="PRINTS" id="PR00081">
    <property type="entry name" value="GDHRDH"/>
</dbReference>
<dbReference type="InterPro" id="IPR002347">
    <property type="entry name" value="SDR_fam"/>
</dbReference>
<dbReference type="RefSeq" id="XP_041162490.1">
    <property type="nucleotide sequence ID" value="XM_041302491.1"/>
</dbReference>
<dbReference type="OrthoDB" id="1888931at2759"/>
<dbReference type="Gene3D" id="3.40.50.720">
    <property type="entry name" value="NAD(P)-binding Rossmann-like Domain"/>
    <property type="match status" value="1"/>
</dbReference>
<evidence type="ECO:0000256" key="1">
    <source>
        <dbReference type="ARBA" id="ARBA00006484"/>
    </source>
</evidence>
<evidence type="ECO:0000256" key="3">
    <source>
        <dbReference type="ARBA" id="ARBA00023002"/>
    </source>
</evidence>
<dbReference type="GO" id="GO:0050664">
    <property type="term" value="F:oxidoreductase activity, acting on NAD(P)H, oxygen as acceptor"/>
    <property type="evidence" value="ECO:0007669"/>
    <property type="project" value="TreeGrafter"/>
</dbReference>
<dbReference type="PANTHER" id="PTHR43008">
    <property type="entry name" value="BENZIL REDUCTASE"/>
    <property type="match status" value="1"/>
</dbReference>
<dbReference type="Proteomes" id="UP000719766">
    <property type="component" value="Unassembled WGS sequence"/>
</dbReference>
<protein>
    <recommendedName>
        <fullName evidence="6">NADP-dependent mannitol dehydrogenase</fullName>
    </recommendedName>
</protein>
<dbReference type="PANTHER" id="PTHR43008:SF6">
    <property type="entry name" value="NADP-DEPENDENT MANNITOL DEHYDROGENASE"/>
    <property type="match status" value="1"/>
</dbReference>
<dbReference type="EMBL" id="JABBWE010000016">
    <property type="protein sequence ID" value="KAG1797380.1"/>
    <property type="molecule type" value="Genomic_DNA"/>
</dbReference>
<accession>A0A9P7DKW5</accession>
<reference evidence="4" key="1">
    <citation type="journal article" date="2020" name="New Phytol.">
        <title>Comparative genomics reveals dynamic genome evolution in host specialist ectomycorrhizal fungi.</title>
        <authorList>
            <person name="Lofgren L.A."/>
            <person name="Nguyen N.H."/>
            <person name="Vilgalys R."/>
            <person name="Ruytinx J."/>
            <person name="Liao H.L."/>
            <person name="Branco S."/>
            <person name="Kuo A."/>
            <person name="LaButti K."/>
            <person name="Lipzen A."/>
            <person name="Andreopoulos W."/>
            <person name="Pangilinan J."/>
            <person name="Riley R."/>
            <person name="Hundley H."/>
            <person name="Na H."/>
            <person name="Barry K."/>
            <person name="Grigoriev I.V."/>
            <person name="Stajich J.E."/>
            <person name="Kennedy P.G."/>
        </authorList>
    </citation>
    <scope>NUCLEOTIDE SEQUENCE</scope>
    <source>
        <strain evidence="4">S12</strain>
    </source>
</reference>
<dbReference type="GeneID" id="64596255"/>
<dbReference type="Pfam" id="PF13561">
    <property type="entry name" value="adh_short_C2"/>
    <property type="match status" value="1"/>
</dbReference>
<proteinExistence type="inferred from homology"/>
<dbReference type="GO" id="GO:0016616">
    <property type="term" value="F:oxidoreductase activity, acting on the CH-OH group of donors, NAD or NADP as acceptor"/>
    <property type="evidence" value="ECO:0007669"/>
    <property type="project" value="UniProtKB-ARBA"/>
</dbReference>
<dbReference type="InterPro" id="IPR020904">
    <property type="entry name" value="Sc_DH/Rdtase_CS"/>
</dbReference>